<feature type="domain" description="Peptidase A2" evidence="11">
    <location>
        <begin position="181"/>
        <end position="260"/>
    </location>
</feature>
<organism evidence="14 15">
    <name type="scientific">Holothuria leucospilota</name>
    <name type="common">Black long sea cucumber</name>
    <name type="synonym">Mertensiothuria leucospilota</name>
    <dbReference type="NCBI Taxonomy" id="206669"/>
    <lineage>
        <taxon>Eukaryota</taxon>
        <taxon>Metazoa</taxon>
        <taxon>Echinodermata</taxon>
        <taxon>Eleutherozoa</taxon>
        <taxon>Echinozoa</taxon>
        <taxon>Holothuroidea</taxon>
        <taxon>Aspidochirotacea</taxon>
        <taxon>Aspidochirotida</taxon>
        <taxon>Holothuriidae</taxon>
        <taxon>Holothuria</taxon>
    </lineage>
</organism>
<dbReference type="AlphaFoldDB" id="A0A9Q1CMS0"/>
<keyword evidence="5" id="KW-0064">Aspartyl protease</keyword>
<dbReference type="InterPro" id="IPR000477">
    <property type="entry name" value="RT_dom"/>
</dbReference>
<evidence type="ECO:0000259" key="13">
    <source>
        <dbReference type="PROSITE" id="PS50994"/>
    </source>
</evidence>
<dbReference type="Pfam" id="PF17921">
    <property type="entry name" value="Integrase_H2C2"/>
    <property type="match status" value="1"/>
</dbReference>
<feature type="domain" description="Reverse transcriptase" evidence="12">
    <location>
        <begin position="192"/>
        <end position="388"/>
    </location>
</feature>
<dbReference type="CDD" id="cd09274">
    <property type="entry name" value="RNase_HI_RT_Ty3"/>
    <property type="match status" value="1"/>
</dbReference>
<keyword evidence="1" id="KW-0645">Protease</keyword>
<dbReference type="Pfam" id="PF00098">
    <property type="entry name" value="zf-CCHC"/>
    <property type="match status" value="1"/>
</dbReference>
<evidence type="ECO:0000256" key="7">
    <source>
        <dbReference type="ARBA" id="ARBA00022801"/>
    </source>
</evidence>
<reference evidence="14" key="1">
    <citation type="submission" date="2021-10" db="EMBL/GenBank/DDBJ databases">
        <title>Tropical sea cucumber genome reveals ecological adaptation and Cuvierian tubules defense mechanism.</title>
        <authorList>
            <person name="Chen T."/>
        </authorList>
    </citation>
    <scope>NUCLEOTIDE SEQUENCE</scope>
    <source>
        <strain evidence="14">Nanhai2018</strain>
        <tissue evidence="14">Muscle</tissue>
    </source>
</reference>
<evidence type="ECO:0000256" key="2">
    <source>
        <dbReference type="ARBA" id="ARBA00022679"/>
    </source>
</evidence>
<evidence type="ECO:0008006" key="16">
    <source>
        <dbReference type="Google" id="ProtNLM"/>
    </source>
</evidence>
<dbReference type="InterPro" id="IPR001995">
    <property type="entry name" value="Peptidase_A2_cat"/>
</dbReference>
<dbReference type="InterPro" id="IPR043502">
    <property type="entry name" value="DNA/RNA_pol_sf"/>
</dbReference>
<evidence type="ECO:0000313" key="15">
    <source>
        <dbReference type="Proteomes" id="UP001152320"/>
    </source>
</evidence>
<protein>
    <recommendedName>
        <fullName evidence="16">Endonuclease</fullName>
    </recommendedName>
</protein>
<evidence type="ECO:0000256" key="5">
    <source>
        <dbReference type="ARBA" id="ARBA00022750"/>
    </source>
</evidence>
<gene>
    <name evidence="14" type="ORF">HOLleu_06568</name>
</gene>
<dbReference type="InterPro" id="IPR043128">
    <property type="entry name" value="Rev_trsase/Diguanyl_cyclase"/>
</dbReference>
<dbReference type="GO" id="GO:0006508">
    <property type="term" value="P:proteolysis"/>
    <property type="evidence" value="ECO:0007669"/>
    <property type="project" value="UniProtKB-KW"/>
</dbReference>
<evidence type="ECO:0000259" key="12">
    <source>
        <dbReference type="PROSITE" id="PS50878"/>
    </source>
</evidence>
<dbReference type="InterPro" id="IPR001878">
    <property type="entry name" value="Znf_CCHC"/>
</dbReference>
<feature type="region of interest" description="Disordered" evidence="10">
    <location>
        <begin position="125"/>
        <end position="148"/>
    </location>
</feature>
<dbReference type="InterPro" id="IPR001584">
    <property type="entry name" value="Integrase_cat-core"/>
</dbReference>
<dbReference type="InterPro" id="IPR036397">
    <property type="entry name" value="RNaseH_sf"/>
</dbReference>
<dbReference type="GO" id="GO:0004190">
    <property type="term" value="F:aspartic-type endopeptidase activity"/>
    <property type="evidence" value="ECO:0007669"/>
    <property type="project" value="UniProtKB-KW"/>
</dbReference>
<dbReference type="PROSITE" id="PS50175">
    <property type="entry name" value="ASP_PROT_RETROV"/>
    <property type="match status" value="1"/>
</dbReference>
<dbReference type="InterPro" id="IPR012337">
    <property type="entry name" value="RNaseH-like_sf"/>
</dbReference>
<dbReference type="Proteomes" id="UP001152320">
    <property type="component" value="Chromosome 2"/>
</dbReference>
<evidence type="ECO:0000259" key="11">
    <source>
        <dbReference type="PROSITE" id="PS50175"/>
    </source>
</evidence>
<dbReference type="FunFam" id="3.10.20.370:FF:000001">
    <property type="entry name" value="Retrovirus-related Pol polyprotein from transposon 17.6-like protein"/>
    <property type="match status" value="1"/>
</dbReference>
<feature type="domain" description="Integrase catalytic" evidence="13">
    <location>
        <begin position="759"/>
        <end position="892"/>
    </location>
</feature>
<keyword evidence="7" id="KW-0378">Hydrolase</keyword>
<keyword evidence="8" id="KW-0238">DNA-binding</keyword>
<keyword evidence="15" id="KW-1185">Reference proteome</keyword>
<dbReference type="SUPFAM" id="SSF53098">
    <property type="entry name" value="Ribonuclease H-like"/>
    <property type="match status" value="1"/>
</dbReference>
<dbReference type="EMBL" id="JAIZAY010000002">
    <property type="protein sequence ID" value="KAJ8047540.1"/>
    <property type="molecule type" value="Genomic_DNA"/>
</dbReference>
<name>A0A9Q1CMS0_HOLLE</name>
<keyword evidence="6" id="KW-0255">Endonuclease</keyword>
<dbReference type="GO" id="GO:0008270">
    <property type="term" value="F:zinc ion binding"/>
    <property type="evidence" value="ECO:0007669"/>
    <property type="project" value="InterPro"/>
</dbReference>
<dbReference type="InterPro" id="IPR021109">
    <property type="entry name" value="Peptidase_aspartic_dom_sf"/>
</dbReference>
<evidence type="ECO:0000256" key="4">
    <source>
        <dbReference type="ARBA" id="ARBA00022722"/>
    </source>
</evidence>
<dbReference type="InterPro" id="IPR036875">
    <property type="entry name" value="Znf_CCHC_sf"/>
</dbReference>
<proteinExistence type="predicted"/>
<dbReference type="PANTHER" id="PTHR37984:SF5">
    <property type="entry name" value="PROTEIN NYNRIN-LIKE"/>
    <property type="match status" value="1"/>
</dbReference>
<sequence>MTDEMIRDQIIEKTATPRVRERLLMEKDLKLDGAIETAKCIENAMKEAKAIGNSLTKETLEQGNKPNVTKTATKTKRVCYRCGSTQHIASDPNFCKARDKKCRNCKKIGHFAVMCRSKPIAQTKNDVREVTTQNSTGPPAYHIPSNPGDGNYEVLANDSNGRKGSKSKRIRCVVMINGVPIQLDVDTGSGVSILSEEVFSKSFLSEALVKVPEGIKLSSYTKHKIEVIGCFEATVSYLDRVANTIFFVVKSGSNLLGRDLIQKLGIKLRNAKLFSQLDLAAAYHQLLLHPDSRPLTAFITHDGLFQYKRVCFGLSSAPSVFQKMMQSMLAGLSGVQCYLDDVIVYGKDEEEHNENLREVLTRLDSYGVKLNDKCKFNQSSIKFLGHIISSEGIRVDDKYNALANASVPKDPKSLRSFLGLAGYFSKYIPNFAQLVEPLRAILRKGNEFKWSTECQSSFDQLKSLISKDPVLAMYDPELEVVVRTDASQDGLGACLNQLKDGKEVTVFCASRTLSKAERNYSVGEKEALACVWACEKWHVYLWGRKFILYTDHHALITLLTKGSDRQSMRIARWACRLMKYNYEMVFTKGSENVIADSLSRVPVQGTDECITDDDQEIICQVLWEPMKTRITLSQLQESSRLDPSFQIIRKYIVHGWPRFNQVNECAKPYYLVRDELCLVDDVMLRGEKVVIPSALTQHVLAFAHEAHQGMSRTKQRLRELYWWPLMDAQVEELVKTCAVCSFNDKTAKRAFAPLQPVQFPDGPWEKIAIDIVGPFERAVNECRFAITAVDYYSKWPEVMFTPSVETNKVLDFLKQIFSREGFPKEIVTDNGVQFKSYEFQNFVSERGIKHCCSSLYYPQANGAVERLMQSSKTLCRMQFTQEGHGKKLYCSS</sequence>
<comment type="caution">
    <text evidence="14">The sequence shown here is derived from an EMBL/GenBank/DDBJ whole genome shotgun (WGS) entry which is preliminary data.</text>
</comment>
<dbReference type="GO" id="GO:0015074">
    <property type="term" value="P:DNA integration"/>
    <property type="evidence" value="ECO:0007669"/>
    <property type="project" value="InterPro"/>
</dbReference>
<dbReference type="GO" id="GO:0003677">
    <property type="term" value="F:DNA binding"/>
    <property type="evidence" value="ECO:0007669"/>
    <property type="project" value="UniProtKB-KW"/>
</dbReference>
<dbReference type="PANTHER" id="PTHR37984">
    <property type="entry name" value="PROTEIN CBG26694"/>
    <property type="match status" value="1"/>
</dbReference>
<dbReference type="Gene3D" id="3.30.70.270">
    <property type="match status" value="2"/>
</dbReference>
<evidence type="ECO:0000256" key="8">
    <source>
        <dbReference type="ARBA" id="ARBA00023125"/>
    </source>
</evidence>
<keyword evidence="2" id="KW-0808">Transferase</keyword>
<accession>A0A9Q1CMS0</accession>
<evidence type="ECO:0000256" key="10">
    <source>
        <dbReference type="SAM" id="MobiDB-lite"/>
    </source>
</evidence>
<feature type="compositionally biased region" description="Polar residues" evidence="10">
    <location>
        <begin position="125"/>
        <end position="137"/>
    </location>
</feature>
<dbReference type="SMART" id="SM00343">
    <property type="entry name" value="ZnF_C2HC"/>
    <property type="match status" value="2"/>
</dbReference>
<dbReference type="Pfam" id="PF00665">
    <property type="entry name" value="rve"/>
    <property type="match status" value="1"/>
</dbReference>
<dbReference type="FunFam" id="1.10.340.70:FF:000003">
    <property type="entry name" value="Protein CBG25708"/>
    <property type="match status" value="1"/>
</dbReference>
<evidence type="ECO:0000256" key="9">
    <source>
        <dbReference type="ARBA" id="ARBA00023268"/>
    </source>
</evidence>
<dbReference type="SUPFAM" id="SSF50630">
    <property type="entry name" value="Acid proteases"/>
    <property type="match status" value="1"/>
</dbReference>
<dbReference type="Pfam" id="PF00078">
    <property type="entry name" value="RVT_1"/>
    <property type="match status" value="1"/>
</dbReference>
<keyword evidence="3" id="KW-0548">Nucleotidyltransferase</keyword>
<dbReference type="Gene3D" id="3.10.10.10">
    <property type="entry name" value="HIV Type 1 Reverse Transcriptase, subunit A, domain 1"/>
    <property type="match status" value="1"/>
</dbReference>
<evidence type="ECO:0000256" key="3">
    <source>
        <dbReference type="ARBA" id="ARBA00022695"/>
    </source>
</evidence>
<evidence type="ECO:0000256" key="1">
    <source>
        <dbReference type="ARBA" id="ARBA00022670"/>
    </source>
</evidence>
<dbReference type="SUPFAM" id="SSF56672">
    <property type="entry name" value="DNA/RNA polymerases"/>
    <property type="match status" value="1"/>
</dbReference>
<keyword evidence="9" id="KW-0511">Multifunctional enzyme</keyword>
<dbReference type="OrthoDB" id="775972at2759"/>
<dbReference type="PROSITE" id="PS50994">
    <property type="entry name" value="INTEGRASE"/>
    <property type="match status" value="1"/>
</dbReference>
<dbReference type="Pfam" id="PF17919">
    <property type="entry name" value="RT_RNaseH_2"/>
    <property type="match status" value="1"/>
</dbReference>
<dbReference type="InterPro" id="IPR050951">
    <property type="entry name" value="Retrovirus_Pol_polyprotein"/>
</dbReference>
<dbReference type="CDD" id="cd01647">
    <property type="entry name" value="RT_LTR"/>
    <property type="match status" value="1"/>
</dbReference>
<dbReference type="InterPro" id="IPR041577">
    <property type="entry name" value="RT_RNaseH_2"/>
</dbReference>
<keyword evidence="4" id="KW-0540">Nuclease</keyword>
<evidence type="ECO:0000256" key="6">
    <source>
        <dbReference type="ARBA" id="ARBA00022759"/>
    </source>
</evidence>
<dbReference type="FunFam" id="3.30.70.270:FF:000020">
    <property type="entry name" value="Transposon Tf2-6 polyprotein-like Protein"/>
    <property type="match status" value="1"/>
</dbReference>
<dbReference type="InterPro" id="IPR041588">
    <property type="entry name" value="Integrase_H2C2"/>
</dbReference>
<dbReference type="SUPFAM" id="SSF57756">
    <property type="entry name" value="Retrovirus zinc finger-like domains"/>
    <property type="match status" value="1"/>
</dbReference>
<dbReference type="Gene3D" id="1.10.340.70">
    <property type="match status" value="1"/>
</dbReference>
<dbReference type="Gene3D" id="4.10.60.10">
    <property type="entry name" value="Zinc finger, CCHC-type"/>
    <property type="match status" value="1"/>
</dbReference>
<evidence type="ECO:0000313" key="14">
    <source>
        <dbReference type="EMBL" id="KAJ8047540.1"/>
    </source>
</evidence>
<dbReference type="Gene3D" id="3.30.420.10">
    <property type="entry name" value="Ribonuclease H-like superfamily/Ribonuclease H"/>
    <property type="match status" value="1"/>
</dbReference>
<dbReference type="PROSITE" id="PS50878">
    <property type="entry name" value="RT_POL"/>
    <property type="match status" value="1"/>
</dbReference>